<dbReference type="InterPro" id="IPR004147">
    <property type="entry name" value="ABC1_dom"/>
</dbReference>
<dbReference type="EMBL" id="CH916366">
    <property type="protein sequence ID" value="EDV97132.1"/>
    <property type="molecule type" value="Genomic_DNA"/>
</dbReference>
<dbReference type="PhylomeDB" id="B4J2W2"/>
<sequence>MGFLLAGAGVIAYDGVVNEFTYCGSSVRFVRSLKTAALIAIDYLGLNELDPEYERKIKALHKSSAERLLDTCLLNGGLYIKVGQGFAAVNHILPIEYTSTLAKLQDECLPTSKADVQKVFRSDFGQLPEEIYKEFDYKPVAAASLAQVFKARLPSGEQVAVKVQYNDLQKRFISDMATIIFLQDIIELIFKDYNFGWILNDLRKNLVHELDFWHEGQNAERCAKDLQKLNYVLVPKIYWPHTKTRVLTMEWMDGLKISNVEGIKRQKLSIADIDLKLYNMFAEQIFKTGFVHADPHPGNIFVRKNARNGKADIILLDHGLYEELPANVRIPLCDFWVATVMRDEAKMKVAAQQMNVVDHLKFGDVLFQQPVQMHEGPIRSKLTQEDIDYVQKVARENFDIIMSTLKEMPRSLLFVVRNLNTVRAIGNMHGDVVDRPCAMARHAQHCLYVQRGGSPLEYLKWLQRRFYFEYCLWSKAFRERLLNWYLNFLYIVGRAPPSARTLMRDIRKQDQQMLT</sequence>
<gene>
    <name evidence="3" type="primary">Dgri\GH14836</name>
    <name evidence="3" type="ORF">Dgri_GH14836</name>
</gene>
<dbReference type="InterPro" id="IPR051130">
    <property type="entry name" value="Mito_struct-func_regulator"/>
</dbReference>
<dbReference type="PANTHER" id="PTHR43173:SF28">
    <property type="entry name" value="AARF DOMAIN CONTAINING KINASE 5"/>
    <property type="match status" value="1"/>
</dbReference>
<reference evidence="3 4" key="1">
    <citation type="journal article" date="2007" name="Nature">
        <title>Evolution of genes and genomes on the Drosophila phylogeny.</title>
        <authorList>
            <consortium name="Drosophila 12 Genomes Consortium"/>
            <person name="Clark A.G."/>
            <person name="Eisen M.B."/>
            <person name="Smith D.R."/>
            <person name="Bergman C.M."/>
            <person name="Oliver B."/>
            <person name="Markow T.A."/>
            <person name="Kaufman T.C."/>
            <person name="Kellis M."/>
            <person name="Gelbart W."/>
            <person name="Iyer V.N."/>
            <person name="Pollard D.A."/>
            <person name="Sackton T.B."/>
            <person name="Larracuente A.M."/>
            <person name="Singh N.D."/>
            <person name="Abad J.P."/>
            <person name="Abt D.N."/>
            <person name="Adryan B."/>
            <person name="Aguade M."/>
            <person name="Akashi H."/>
            <person name="Anderson W.W."/>
            <person name="Aquadro C.F."/>
            <person name="Ardell D.H."/>
            <person name="Arguello R."/>
            <person name="Artieri C.G."/>
            <person name="Barbash D.A."/>
            <person name="Barker D."/>
            <person name="Barsanti P."/>
            <person name="Batterham P."/>
            <person name="Batzoglou S."/>
            <person name="Begun D."/>
            <person name="Bhutkar A."/>
            <person name="Blanco E."/>
            <person name="Bosak S.A."/>
            <person name="Bradley R.K."/>
            <person name="Brand A.D."/>
            <person name="Brent M.R."/>
            <person name="Brooks A.N."/>
            <person name="Brown R.H."/>
            <person name="Butlin R.K."/>
            <person name="Caggese C."/>
            <person name="Calvi B.R."/>
            <person name="Bernardo de Carvalho A."/>
            <person name="Caspi A."/>
            <person name="Castrezana S."/>
            <person name="Celniker S.E."/>
            <person name="Chang J.L."/>
            <person name="Chapple C."/>
            <person name="Chatterji S."/>
            <person name="Chinwalla A."/>
            <person name="Civetta A."/>
            <person name="Clifton S.W."/>
            <person name="Comeron J.M."/>
            <person name="Costello J.C."/>
            <person name="Coyne J.A."/>
            <person name="Daub J."/>
            <person name="David R.G."/>
            <person name="Delcher A.L."/>
            <person name="Delehaunty K."/>
            <person name="Do C.B."/>
            <person name="Ebling H."/>
            <person name="Edwards K."/>
            <person name="Eickbush T."/>
            <person name="Evans J.D."/>
            <person name="Filipski A."/>
            <person name="Findeiss S."/>
            <person name="Freyhult E."/>
            <person name="Fulton L."/>
            <person name="Fulton R."/>
            <person name="Garcia A.C."/>
            <person name="Gardiner A."/>
            <person name="Garfield D.A."/>
            <person name="Garvin B.E."/>
            <person name="Gibson G."/>
            <person name="Gilbert D."/>
            <person name="Gnerre S."/>
            <person name="Godfrey J."/>
            <person name="Good R."/>
            <person name="Gotea V."/>
            <person name="Gravely B."/>
            <person name="Greenberg A.J."/>
            <person name="Griffiths-Jones S."/>
            <person name="Gross S."/>
            <person name="Guigo R."/>
            <person name="Gustafson E.A."/>
            <person name="Haerty W."/>
            <person name="Hahn M.W."/>
            <person name="Halligan D.L."/>
            <person name="Halpern A.L."/>
            <person name="Halter G.M."/>
            <person name="Han M.V."/>
            <person name="Heger A."/>
            <person name="Hillier L."/>
            <person name="Hinrichs A.S."/>
            <person name="Holmes I."/>
            <person name="Hoskins R.A."/>
            <person name="Hubisz M.J."/>
            <person name="Hultmark D."/>
            <person name="Huntley M.A."/>
            <person name="Jaffe D.B."/>
            <person name="Jagadeeshan S."/>
            <person name="Jeck W.R."/>
            <person name="Johnson J."/>
            <person name="Jones C.D."/>
            <person name="Jordan W.C."/>
            <person name="Karpen G.H."/>
            <person name="Kataoka E."/>
            <person name="Keightley P.D."/>
            <person name="Kheradpour P."/>
            <person name="Kirkness E.F."/>
            <person name="Koerich L.B."/>
            <person name="Kristiansen K."/>
            <person name="Kudrna D."/>
            <person name="Kulathinal R.J."/>
            <person name="Kumar S."/>
            <person name="Kwok R."/>
            <person name="Lander E."/>
            <person name="Langley C.H."/>
            <person name="Lapoint R."/>
            <person name="Lazzaro B.P."/>
            <person name="Lee S.J."/>
            <person name="Levesque L."/>
            <person name="Li R."/>
            <person name="Lin C.F."/>
            <person name="Lin M.F."/>
            <person name="Lindblad-Toh K."/>
            <person name="Llopart A."/>
            <person name="Long M."/>
            <person name="Low L."/>
            <person name="Lozovsky E."/>
            <person name="Lu J."/>
            <person name="Luo M."/>
            <person name="Machado C.A."/>
            <person name="Makalowski W."/>
            <person name="Marzo M."/>
            <person name="Matsuda M."/>
            <person name="Matzkin L."/>
            <person name="McAllister B."/>
            <person name="McBride C.S."/>
            <person name="McKernan B."/>
            <person name="McKernan K."/>
            <person name="Mendez-Lago M."/>
            <person name="Minx P."/>
            <person name="Mollenhauer M.U."/>
            <person name="Montooth K."/>
            <person name="Mount S.M."/>
            <person name="Mu X."/>
            <person name="Myers E."/>
            <person name="Negre B."/>
            <person name="Newfeld S."/>
            <person name="Nielsen R."/>
            <person name="Noor M.A."/>
            <person name="O'Grady P."/>
            <person name="Pachter L."/>
            <person name="Papaceit M."/>
            <person name="Parisi M.J."/>
            <person name="Parisi M."/>
            <person name="Parts L."/>
            <person name="Pedersen J.S."/>
            <person name="Pesole G."/>
            <person name="Phillippy A.M."/>
            <person name="Ponting C.P."/>
            <person name="Pop M."/>
            <person name="Porcelli D."/>
            <person name="Powell J.R."/>
            <person name="Prohaska S."/>
            <person name="Pruitt K."/>
            <person name="Puig M."/>
            <person name="Quesneville H."/>
            <person name="Ram K.R."/>
            <person name="Rand D."/>
            <person name="Rasmussen M.D."/>
            <person name="Reed L.K."/>
            <person name="Reenan R."/>
            <person name="Reily A."/>
            <person name="Remington K.A."/>
            <person name="Rieger T.T."/>
            <person name="Ritchie M.G."/>
            <person name="Robin C."/>
            <person name="Rogers Y.H."/>
            <person name="Rohde C."/>
            <person name="Rozas J."/>
            <person name="Rubenfield M.J."/>
            <person name="Ruiz A."/>
            <person name="Russo S."/>
            <person name="Salzberg S.L."/>
            <person name="Sanchez-Gracia A."/>
            <person name="Saranga D.J."/>
            <person name="Sato H."/>
            <person name="Schaeffer S.W."/>
            <person name="Schatz M.C."/>
            <person name="Schlenke T."/>
            <person name="Schwartz R."/>
            <person name="Segarra C."/>
            <person name="Singh R.S."/>
            <person name="Sirot L."/>
            <person name="Sirota M."/>
            <person name="Sisneros N.B."/>
            <person name="Smith C.D."/>
            <person name="Smith T.F."/>
            <person name="Spieth J."/>
            <person name="Stage D.E."/>
            <person name="Stark A."/>
            <person name="Stephan W."/>
            <person name="Strausberg R.L."/>
            <person name="Strempel S."/>
            <person name="Sturgill D."/>
            <person name="Sutton G."/>
            <person name="Sutton G.G."/>
            <person name="Tao W."/>
            <person name="Teichmann S."/>
            <person name="Tobari Y.N."/>
            <person name="Tomimura Y."/>
            <person name="Tsolas J.M."/>
            <person name="Valente V.L."/>
            <person name="Venter E."/>
            <person name="Venter J.C."/>
            <person name="Vicario S."/>
            <person name="Vieira F.G."/>
            <person name="Vilella A.J."/>
            <person name="Villasante A."/>
            <person name="Walenz B."/>
            <person name="Wang J."/>
            <person name="Wasserman M."/>
            <person name="Watts T."/>
            <person name="Wilson D."/>
            <person name="Wilson R.K."/>
            <person name="Wing R.A."/>
            <person name="Wolfner M.F."/>
            <person name="Wong A."/>
            <person name="Wong G.K."/>
            <person name="Wu C.I."/>
            <person name="Wu G."/>
            <person name="Yamamoto D."/>
            <person name="Yang H.P."/>
            <person name="Yang S.P."/>
            <person name="Yorke J.A."/>
            <person name="Yoshida K."/>
            <person name="Zdobnov E."/>
            <person name="Zhang P."/>
            <person name="Zhang Y."/>
            <person name="Zimin A.V."/>
            <person name="Baldwin J."/>
            <person name="Abdouelleil A."/>
            <person name="Abdulkadir J."/>
            <person name="Abebe A."/>
            <person name="Abera B."/>
            <person name="Abreu J."/>
            <person name="Acer S.C."/>
            <person name="Aftuck L."/>
            <person name="Alexander A."/>
            <person name="An P."/>
            <person name="Anderson E."/>
            <person name="Anderson S."/>
            <person name="Arachi H."/>
            <person name="Azer M."/>
            <person name="Bachantsang P."/>
            <person name="Barry A."/>
            <person name="Bayul T."/>
            <person name="Berlin A."/>
            <person name="Bessette D."/>
            <person name="Bloom T."/>
            <person name="Blye J."/>
            <person name="Boguslavskiy L."/>
            <person name="Bonnet C."/>
            <person name="Boukhgalter B."/>
            <person name="Bourzgui I."/>
            <person name="Brown A."/>
            <person name="Cahill P."/>
            <person name="Channer S."/>
            <person name="Cheshatsang Y."/>
            <person name="Chuda L."/>
            <person name="Citroen M."/>
            <person name="Collymore A."/>
            <person name="Cooke P."/>
            <person name="Costello M."/>
            <person name="D'Aco K."/>
            <person name="Daza R."/>
            <person name="De Haan G."/>
            <person name="DeGray S."/>
            <person name="DeMaso C."/>
            <person name="Dhargay N."/>
            <person name="Dooley K."/>
            <person name="Dooley E."/>
            <person name="Doricent M."/>
            <person name="Dorje P."/>
            <person name="Dorjee K."/>
            <person name="Dupes A."/>
            <person name="Elong R."/>
            <person name="Falk J."/>
            <person name="Farina A."/>
            <person name="Faro S."/>
            <person name="Ferguson D."/>
            <person name="Fisher S."/>
            <person name="Foley C.D."/>
            <person name="Franke A."/>
            <person name="Friedrich D."/>
            <person name="Gadbois L."/>
            <person name="Gearin G."/>
            <person name="Gearin C.R."/>
            <person name="Giannoukos G."/>
            <person name="Goode T."/>
            <person name="Graham J."/>
            <person name="Grandbois E."/>
            <person name="Grewal S."/>
            <person name="Gyaltsen K."/>
            <person name="Hafez N."/>
            <person name="Hagos B."/>
            <person name="Hall J."/>
            <person name="Henson C."/>
            <person name="Hollinger A."/>
            <person name="Honan T."/>
            <person name="Huard M.D."/>
            <person name="Hughes L."/>
            <person name="Hurhula B."/>
            <person name="Husby M.E."/>
            <person name="Kamat A."/>
            <person name="Kanga B."/>
            <person name="Kashin S."/>
            <person name="Khazanovich D."/>
            <person name="Kisner P."/>
            <person name="Lance K."/>
            <person name="Lara M."/>
            <person name="Lee W."/>
            <person name="Lennon N."/>
            <person name="Letendre F."/>
            <person name="LeVine R."/>
            <person name="Lipovsky A."/>
            <person name="Liu X."/>
            <person name="Liu J."/>
            <person name="Liu S."/>
            <person name="Lokyitsang T."/>
            <person name="Lokyitsang Y."/>
            <person name="Lubonja R."/>
            <person name="Lui A."/>
            <person name="MacDonald P."/>
            <person name="Magnisalis V."/>
            <person name="Maru K."/>
            <person name="Matthews C."/>
            <person name="McCusker W."/>
            <person name="McDonough S."/>
            <person name="Mehta T."/>
            <person name="Meldrim J."/>
            <person name="Meneus L."/>
            <person name="Mihai O."/>
            <person name="Mihalev A."/>
            <person name="Mihova T."/>
            <person name="Mittelman R."/>
            <person name="Mlenga V."/>
            <person name="Montmayeur A."/>
            <person name="Mulrain L."/>
            <person name="Navidi A."/>
            <person name="Naylor J."/>
            <person name="Negash T."/>
            <person name="Nguyen T."/>
            <person name="Nguyen N."/>
            <person name="Nicol R."/>
            <person name="Norbu C."/>
            <person name="Norbu N."/>
            <person name="Novod N."/>
            <person name="O'Neill B."/>
            <person name="Osman S."/>
            <person name="Markiewicz E."/>
            <person name="Oyono O.L."/>
            <person name="Patti C."/>
            <person name="Phunkhang P."/>
            <person name="Pierre F."/>
            <person name="Priest M."/>
            <person name="Raghuraman S."/>
            <person name="Rege F."/>
            <person name="Reyes R."/>
            <person name="Rise C."/>
            <person name="Rogov P."/>
            <person name="Ross K."/>
            <person name="Ryan E."/>
            <person name="Settipalli S."/>
            <person name="Shea T."/>
            <person name="Sherpa N."/>
            <person name="Shi L."/>
            <person name="Shih D."/>
            <person name="Sparrow T."/>
            <person name="Spaulding J."/>
            <person name="Stalker J."/>
            <person name="Stange-Thomann N."/>
            <person name="Stavropoulos S."/>
            <person name="Stone C."/>
            <person name="Strader C."/>
            <person name="Tesfaye S."/>
            <person name="Thomson T."/>
            <person name="Thoulutsang Y."/>
            <person name="Thoulutsang D."/>
            <person name="Topham K."/>
            <person name="Topping I."/>
            <person name="Tsamla T."/>
            <person name="Vassiliev H."/>
            <person name="Vo A."/>
            <person name="Wangchuk T."/>
            <person name="Wangdi T."/>
            <person name="Weiand M."/>
            <person name="Wilkinson J."/>
            <person name="Wilson A."/>
            <person name="Yadav S."/>
            <person name="Young G."/>
            <person name="Yu Q."/>
            <person name="Zembek L."/>
            <person name="Zhong D."/>
            <person name="Zimmer A."/>
            <person name="Zwirko Z."/>
            <person name="Jaffe D.B."/>
            <person name="Alvarez P."/>
            <person name="Brockman W."/>
            <person name="Butler J."/>
            <person name="Chin C."/>
            <person name="Gnerre S."/>
            <person name="Grabherr M."/>
            <person name="Kleber M."/>
            <person name="Mauceli E."/>
            <person name="MacCallum I."/>
        </authorList>
    </citation>
    <scope>NUCLEOTIDE SEQUENCE [LARGE SCALE GENOMIC DNA]</scope>
    <source>
        <strain evidence="4">Tucson 15287-2541.00</strain>
    </source>
</reference>
<dbReference type="InParanoid" id="B4J2W2"/>
<dbReference type="Pfam" id="PF03109">
    <property type="entry name" value="ABC1"/>
    <property type="match status" value="1"/>
</dbReference>
<dbReference type="OMA" id="DVMTTMV"/>
<comment type="similarity">
    <text evidence="1">Belongs to the protein kinase superfamily. ADCK protein kinase family.</text>
</comment>
<name>B4J2W2_DROGR</name>
<dbReference type="SMR" id="B4J2W2"/>
<dbReference type="InterPro" id="IPR011009">
    <property type="entry name" value="Kinase-like_dom_sf"/>
</dbReference>
<accession>B4J2W2</accession>
<dbReference type="OrthoDB" id="427480at2759"/>
<dbReference type="AlphaFoldDB" id="B4J2W2"/>
<evidence type="ECO:0000313" key="3">
    <source>
        <dbReference type="EMBL" id="EDV97132.1"/>
    </source>
</evidence>
<dbReference type="GO" id="GO:0007005">
    <property type="term" value="P:mitochondrion organization"/>
    <property type="evidence" value="ECO:0007669"/>
    <property type="project" value="EnsemblMetazoa"/>
</dbReference>
<dbReference type="KEGG" id="dgr:6557642"/>
<dbReference type="STRING" id="7222.B4J2W2"/>
<keyword evidence="4" id="KW-1185">Reference proteome</keyword>
<proteinExistence type="inferred from homology"/>
<dbReference type="CDD" id="cd13969">
    <property type="entry name" value="ADCK1-like"/>
    <property type="match status" value="1"/>
</dbReference>
<organism evidence="4">
    <name type="scientific">Drosophila grimshawi</name>
    <name type="common">Hawaiian fruit fly</name>
    <name type="synonym">Idiomyia grimshawi</name>
    <dbReference type="NCBI Taxonomy" id="7222"/>
    <lineage>
        <taxon>Eukaryota</taxon>
        <taxon>Metazoa</taxon>
        <taxon>Ecdysozoa</taxon>
        <taxon>Arthropoda</taxon>
        <taxon>Hexapoda</taxon>
        <taxon>Insecta</taxon>
        <taxon>Pterygota</taxon>
        <taxon>Neoptera</taxon>
        <taxon>Endopterygota</taxon>
        <taxon>Diptera</taxon>
        <taxon>Brachycera</taxon>
        <taxon>Muscomorpha</taxon>
        <taxon>Ephydroidea</taxon>
        <taxon>Drosophilidae</taxon>
        <taxon>Drosophila</taxon>
        <taxon>Hawaiian Drosophila</taxon>
    </lineage>
</organism>
<dbReference type="FunCoup" id="B4J2W2">
    <property type="interactions" value="161"/>
</dbReference>
<dbReference type="eggNOG" id="KOG1235">
    <property type="taxonomic scope" value="Eukaryota"/>
</dbReference>
<dbReference type="InterPro" id="IPR045307">
    <property type="entry name" value="ADCK1_dom"/>
</dbReference>
<dbReference type="PANTHER" id="PTHR43173">
    <property type="entry name" value="ABC1 FAMILY PROTEIN"/>
    <property type="match status" value="1"/>
</dbReference>
<dbReference type="SUPFAM" id="SSF56112">
    <property type="entry name" value="Protein kinase-like (PK-like)"/>
    <property type="match status" value="1"/>
</dbReference>
<dbReference type="Proteomes" id="UP000001070">
    <property type="component" value="Unassembled WGS sequence"/>
</dbReference>
<protein>
    <submittedName>
        <fullName evidence="3">GH14836</fullName>
    </submittedName>
</protein>
<evidence type="ECO:0000313" key="4">
    <source>
        <dbReference type="Proteomes" id="UP000001070"/>
    </source>
</evidence>
<feature type="domain" description="ABC1 atypical kinase-like" evidence="2">
    <location>
        <begin position="103"/>
        <end position="348"/>
    </location>
</feature>
<evidence type="ECO:0000259" key="2">
    <source>
        <dbReference type="Pfam" id="PF03109"/>
    </source>
</evidence>
<evidence type="ECO:0000256" key="1">
    <source>
        <dbReference type="ARBA" id="ARBA00009670"/>
    </source>
</evidence>
<dbReference type="HOGENOM" id="CLU_006533_2_6_1"/>